<evidence type="ECO:0000256" key="9">
    <source>
        <dbReference type="ARBA" id="ARBA00022833"/>
    </source>
</evidence>
<evidence type="ECO:0000313" key="19">
    <source>
        <dbReference type="EMBL" id="MFB9831373.1"/>
    </source>
</evidence>
<dbReference type="Gene3D" id="1.20.58.760">
    <property type="entry name" value="Peptidase M41"/>
    <property type="match status" value="1"/>
</dbReference>
<comment type="similarity">
    <text evidence="2 14">In the C-terminal section; belongs to the peptidase M41 family.</text>
</comment>
<dbReference type="RefSeq" id="WP_378195325.1">
    <property type="nucleotide sequence ID" value="NZ_JBHLZP010000015.1"/>
</dbReference>
<evidence type="ECO:0000256" key="4">
    <source>
        <dbReference type="ARBA" id="ARBA00022670"/>
    </source>
</evidence>
<dbReference type="Gene3D" id="1.10.8.60">
    <property type="match status" value="1"/>
</dbReference>
<feature type="transmembrane region" description="Helical" evidence="14">
    <location>
        <begin position="135"/>
        <end position="154"/>
    </location>
</feature>
<keyword evidence="5 14" id="KW-0812">Transmembrane</keyword>
<keyword evidence="11 14" id="KW-1133">Transmembrane helix</keyword>
<evidence type="ECO:0000256" key="6">
    <source>
        <dbReference type="ARBA" id="ARBA00022723"/>
    </source>
</evidence>
<dbReference type="Gene3D" id="3.40.50.300">
    <property type="entry name" value="P-loop containing nucleotide triphosphate hydrolases"/>
    <property type="match status" value="1"/>
</dbReference>
<evidence type="ECO:0000256" key="1">
    <source>
        <dbReference type="ARBA" id="ARBA00004370"/>
    </source>
</evidence>
<accession>A0ABV5Y8M5</accession>
<feature type="compositionally biased region" description="Pro residues" evidence="17">
    <location>
        <begin position="20"/>
        <end position="35"/>
    </location>
</feature>
<dbReference type="Proteomes" id="UP001589627">
    <property type="component" value="Unassembled WGS sequence"/>
</dbReference>
<evidence type="ECO:0000256" key="7">
    <source>
        <dbReference type="ARBA" id="ARBA00022741"/>
    </source>
</evidence>
<dbReference type="InterPro" id="IPR003959">
    <property type="entry name" value="ATPase_AAA_core"/>
</dbReference>
<evidence type="ECO:0000256" key="12">
    <source>
        <dbReference type="ARBA" id="ARBA00023049"/>
    </source>
</evidence>
<comment type="cofactor">
    <cofactor evidence="14">
        <name>Zn(2+)</name>
        <dbReference type="ChEBI" id="CHEBI:29105"/>
    </cofactor>
    <text evidence="14">Binds 1 zinc ion per subunit.</text>
</comment>
<keyword evidence="13 14" id="KW-0472">Membrane</keyword>
<dbReference type="HAMAP" id="MF_01458">
    <property type="entry name" value="FtsH"/>
    <property type="match status" value="1"/>
</dbReference>
<dbReference type="Pfam" id="PF17862">
    <property type="entry name" value="AAA_lid_3"/>
    <property type="match status" value="1"/>
</dbReference>
<evidence type="ECO:0000313" key="20">
    <source>
        <dbReference type="Proteomes" id="UP001589627"/>
    </source>
</evidence>
<evidence type="ECO:0000256" key="2">
    <source>
        <dbReference type="ARBA" id="ARBA00010044"/>
    </source>
</evidence>
<feature type="binding site" evidence="14">
    <location>
        <position position="527"/>
    </location>
    <ligand>
        <name>Zn(2+)</name>
        <dbReference type="ChEBI" id="CHEBI:29105"/>
        <note>catalytic</note>
    </ligand>
</feature>
<dbReference type="InterPro" id="IPR000642">
    <property type="entry name" value="Peptidase_M41"/>
</dbReference>
<evidence type="ECO:0000256" key="5">
    <source>
        <dbReference type="ARBA" id="ARBA00022692"/>
    </source>
</evidence>
<evidence type="ECO:0000256" key="10">
    <source>
        <dbReference type="ARBA" id="ARBA00022840"/>
    </source>
</evidence>
<evidence type="ECO:0000256" key="13">
    <source>
        <dbReference type="ARBA" id="ARBA00023136"/>
    </source>
</evidence>
<organism evidence="19 20">
    <name type="scientific">Actinoallomurus acaciae</name>
    <dbReference type="NCBI Taxonomy" id="502577"/>
    <lineage>
        <taxon>Bacteria</taxon>
        <taxon>Bacillati</taxon>
        <taxon>Actinomycetota</taxon>
        <taxon>Actinomycetes</taxon>
        <taxon>Streptosporangiales</taxon>
        <taxon>Thermomonosporaceae</taxon>
        <taxon>Actinoallomurus</taxon>
    </lineage>
</organism>
<keyword evidence="9 14" id="KW-0862">Zinc</keyword>
<dbReference type="SUPFAM" id="SSF140990">
    <property type="entry name" value="FtsH protease domain-like"/>
    <property type="match status" value="1"/>
</dbReference>
<keyword evidence="10 14" id="KW-0067">ATP-binding</keyword>
<dbReference type="EC" id="3.4.24.-" evidence="14"/>
<dbReference type="SMART" id="SM00382">
    <property type="entry name" value="AAA"/>
    <property type="match status" value="1"/>
</dbReference>
<evidence type="ECO:0000256" key="15">
    <source>
        <dbReference type="RuleBase" id="RU003651"/>
    </source>
</evidence>
<dbReference type="EMBL" id="JBHLZP010000015">
    <property type="protein sequence ID" value="MFB9831373.1"/>
    <property type="molecule type" value="Genomic_DNA"/>
</dbReference>
<comment type="subcellular location">
    <subcellularLocation>
        <location evidence="14">Cell membrane</location>
        <topology evidence="14">Multi-pass membrane protein</topology>
        <orientation evidence="14">Cytoplasmic side</orientation>
    </subcellularLocation>
    <subcellularLocation>
        <location evidence="1">Membrane</location>
    </subcellularLocation>
</comment>
<keyword evidence="6 14" id="KW-0479">Metal-binding</keyword>
<feature type="coiled-coil region" evidence="16">
    <location>
        <begin position="589"/>
        <end position="620"/>
    </location>
</feature>
<dbReference type="InterPro" id="IPR037219">
    <property type="entry name" value="Peptidase_M41-like"/>
</dbReference>
<evidence type="ECO:0000256" key="8">
    <source>
        <dbReference type="ARBA" id="ARBA00022801"/>
    </source>
</evidence>
<gene>
    <name evidence="14 19" type="primary">ftsH</name>
    <name evidence="19" type="ORF">ACFFNX_04135</name>
</gene>
<comment type="similarity">
    <text evidence="15">Belongs to the AAA ATPase family.</text>
</comment>
<name>A0ABV5Y8M5_9ACTN</name>
<comment type="subunit">
    <text evidence="14">Homohexamer.</text>
</comment>
<keyword evidence="4 14" id="KW-0645">Protease</keyword>
<evidence type="ECO:0000256" key="14">
    <source>
        <dbReference type="HAMAP-Rule" id="MF_01458"/>
    </source>
</evidence>
<reference evidence="19 20" key="1">
    <citation type="submission" date="2024-09" db="EMBL/GenBank/DDBJ databases">
        <authorList>
            <person name="Sun Q."/>
            <person name="Mori K."/>
        </authorList>
    </citation>
    <scope>NUCLEOTIDE SEQUENCE [LARGE SCALE GENOMIC DNA]</scope>
    <source>
        <strain evidence="19 20">TBRC 0563</strain>
    </source>
</reference>
<dbReference type="InterPro" id="IPR005936">
    <property type="entry name" value="FtsH"/>
</dbReference>
<evidence type="ECO:0000256" key="3">
    <source>
        <dbReference type="ARBA" id="ARBA00022475"/>
    </source>
</evidence>
<dbReference type="NCBIfam" id="TIGR01241">
    <property type="entry name" value="FtsH_fam"/>
    <property type="match status" value="1"/>
</dbReference>
<feature type="region of interest" description="Disordered" evidence="17">
    <location>
        <begin position="631"/>
        <end position="652"/>
    </location>
</feature>
<keyword evidence="3 14" id="KW-1003">Cell membrane</keyword>
<dbReference type="CDD" id="cd19501">
    <property type="entry name" value="RecA-like_FtsH"/>
    <property type="match status" value="1"/>
</dbReference>
<keyword evidence="16" id="KW-0175">Coiled coil</keyword>
<dbReference type="PANTHER" id="PTHR23076:SF97">
    <property type="entry name" value="ATP-DEPENDENT ZINC METALLOPROTEASE YME1L1"/>
    <property type="match status" value="1"/>
</dbReference>
<comment type="caution">
    <text evidence="14">Lacks conserved residue(s) required for the propagation of feature annotation.</text>
</comment>
<dbReference type="Pfam" id="PF01434">
    <property type="entry name" value="Peptidase_M41"/>
    <property type="match status" value="1"/>
</dbReference>
<proteinExistence type="inferred from homology"/>
<dbReference type="InterPro" id="IPR003960">
    <property type="entry name" value="ATPase_AAA_CS"/>
</dbReference>
<dbReference type="Pfam" id="PF06480">
    <property type="entry name" value="FtsH_ext"/>
    <property type="match status" value="1"/>
</dbReference>
<dbReference type="Gene3D" id="3.30.720.210">
    <property type="match status" value="1"/>
</dbReference>
<dbReference type="GO" id="GO:0008237">
    <property type="term" value="F:metallopeptidase activity"/>
    <property type="evidence" value="ECO:0007669"/>
    <property type="project" value="UniProtKB-KW"/>
</dbReference>
<feature type="active site" evidence="14">
    <location>
        <position position="452"/>
    </location>
</feature>
<feature type="domain" description="AAA+ ATPase" evidence="18">
    <location>
        <begin position="220"/>
        <end position="360"/>
    </location>
</feature>
<dbReference type="InterPro" id="IPR011546">
    <property type="entry name" value="Pept_M41_FtsH_extracell"/>
</dbReference>
<dbReference type="InterPro" id="IPR027417">
    <property type="entry name" value="P-loop_NTPase"/>
</dbReference>
<dbReference type="SUPFAM" id="SSF52540">
    <property type="entry name" value="P-loop containing nucleoside triphosphate hydrolases"/>
    <property type="match status" value="1"/>
</dbReference>
<evidence type="ECO:0000259" key="18">
    <source>
        <dbReference type="SMART" id="SM00382"/>
    </source>
</evidence>
<dbReference type="InterPro" id="IPR041569">
    <property type="entry name" value="AAA_lid_3"/>
</dbReference>
<keyword evidence="12 14" id="KW-0482">Metalloprotease</keyword>
<sequence>MITRVRESFWGGHETRSAKPGPPNEPPKPAPPSPPSWRRWLLPIGIAITLLLLTVRGMSAGPPAASLPYSDFVADVNAGKVAAIRVDETGDVRGTLKDGKGFVSRIPTALNDTQLEGRLRAEGVKVTATRSGGSATAFLVMFLPLLVIIGLFLWSGRVAQRSMAGGVGGFGRSKAKIIEAERPTTRFADVAGYESVKREIGEIVDFLRHPDRYAAAGAKPPRGVIMVGPPGTGKTLIARAVAGEAEVPFLSVTGSAFVEMFVGVGASRVRDLFDNARKRAPSIIFIDEIDAIGGKRGARLVTGGHDEREQTLNQLLAEMDGFDQSSGIVLLAATNRPETLDPALLRPGRFDRQVVIPLPNQAERAAILAVHAKSTHLADDVDLDRIARGTPGFSGADLANLVNEGAINAVRAGRTVISAADLDAARDRVLLGRRETSNALLPEERRAVAVHESGHALLAALCEHADPVAKVTILPAGLTLGVTEQLPEAERHLYSQGYLTDLLTVRLGGRAAELVVFGEGSTGAADDLAGATQIAARMVREFGLSSALGPVGYATGDPRYLGAPPEDAVLRPYSEQTQRIIDEETARLLRHAEERATALLRDHRRALDRLSELLVEHETVAGDTVLGVLHDEEGSDITPLREPKQTSARSHT</sequence>
<comment type="function">
    <text evidence="14">Acts as a processive, ATP-dependent zinc metallopeptidase for both cytoplasmic and membrane proteins. Plays a role in the quality control of integral membrane proteins.</text>
</comment>
<feature type="binding site" evidence="14">
    <location>
        <begin position="228"/>
        <end position="235"/>
    </location>
    <ligand>
        <name>ATP</name>
        <dbReference type="ChEBI" id="CHEBI:30616"/>
    </ligand>
</feature>
<comment type="caution">
    <text evidence="19">The sequence shown here is derived from an EMBL/GenBank/DDBJ whole genome shotgun (WGS) entry which is preliminary data.</text>
</comment>
<dbReference type="PROSITE" id="PS00674">
    <property type="entry name" value="AAA"/>
    <property type="match status" value="1"/>
</dbReference>
<evidence type="ECO:0000256" key="11">
    <source>
        <dbReference type="ARBA" id="ARBA00022989"/>
    </source>
</evidence>
<dbReference type="InterPro" id="IPR003593">
    <property type="entry name" value="AAA+_ATPase"/>
</dbReference>
<dbReference type="PANTHER" id="PTHR23076">
    <property type="entry name" value="METALLOPROTEASE M41 FTSH"/>
    <property type="match status" value="1"/>
</dbReference>
<evidence type="ECO:0000256" key="17">
    <source>
        <dbReference type="SAM" id="MobiDB-lite"/>
    </source>
</evidence>
<feature type="compositionally biased region" description="Basic and acidic residues" evidence="17">
    <location>
        <begin position="1"/>
        <end position="17"/>
    </location>
</feature>
<comment type="similarity">
    <text evidence="14">In the central section; belongs to the AAA ATPase family.</text>
</comment>
<feature type="binding site" evidence="14">
    <location>
        <position position="455"/>
    </location>
    <ligand>
        <name>Zn(2+)</name>
        <dbReference type="ChEBI" id="CHEBI:29105"/>
        <note>catalytic</note>
    </ligand>
</feature>
<keyword evidence="8 14" id="KW-0378">Hydrolase</keyword>
<evidence type="ECO:0000256" key="16">
    <source>
        <dbReference type="SAM" id="Coils"/>
    </source>
</evidence>
<feature type="binding site" evidence="14">
    <location>
        <position position="451"/>
    </location>
    <ligand>
        <name>Zn(2+)</name>
        <dbReference type="ChEBI" id="CHEBI:29105"/>
        <note>catalytic</note>
    </ligand>
</feature>
<keyword evidence="20" id="KW-1185">Reference proteome</keyword>
<protein>
    <recommendedName>
        <fullName evidence="14">ATP-dependent zinc metalloprotease FtsH</fullName>
        <ecNumber evidence="14">3.4.24.-</ecNumber>
    </recommendedName>
</protein>
<keyword evidence="7 14" id="KW-0547">Nucleotide-binding</keyword>
<feature type="region of interest" description="Disordered" evidence="17">
    <location>
        <begin position="1"/>
        <end position="36"/>
    </location>
</feature>
<dbReference type="Pfam" id="PF00004">
    <property type="entry name" value="AAA"/>
    <property type="match status" value="1"/>
</dbReference>